<evidence type="ECO:0000256" key="5">
    <source>
        <dbReference type="PIRNR" id="PIRNR038471"/>
    </source>
</evidence>
<comment type="similarity">
    <text evidence="1 5">Belongs to the MreC family.</text>
</comment>
<dbReference type="EMBL" id="JQAX01000003">
    <property type="protein sequence ID" value="KRN31776.1"/>
    <property type="molecule type" value="Genomic_DNA"/>
</dbReference>
<dbReference type="PIRSF" id="PIRSF038471">
    <property type="entry name" value="MreC"/>
    <property type="match status" value="1"/>
</dbReference>
<reference evidence="7 8" key="1">
    <citation type="journal article" date="2015" name="Genome Announc.">
        <title>Expanding the biotechnology potential of lactobacilli through comparative genomics of 213 strains and associated genera.</title>
        <authorList>
            <person name="Sun Z."/>
            <person name="Harris H.M."/>
            <person name="McCann A."/>
            <person name="Guo C."/>
            <person name="Argimon S."/>
            <person name="Zhang W."/>
            <person name="Yang X."/>
            <person name="Jeffery I.B."/>
            <person name="Cooney J.C."/>
            <person name="Kagawa T.F."/>
            <person name="Liu W."/>
            <person name="Song Y."/>
            <person name="Salvetti E."/>
            <person name="Wrobel A."/>
            <person name="Rasinkangas P."/>
            <person name="Parkhill J."/>
            <person name="Rea M.C."/>
            <person name="O'Sullivan O."/>
            <person name="Ritari J."/>
            <person name="Douillard F.P."/>
            <person name="Paul Ross R."/>
            <person name="Yang R."/>
            <person name="Briner A.E."/>
            <person name="Felis G.E."/>
            <person name="de Vos W.M."/>
            <person name="Barrangou R."/>
            <person name="Klaenhammer T.R."/>
            <person name="Caufield P.W."/>
            <person name="Cui Y."/>
            <person name="Zhang H."/>
            <person name="O'Toole P.W."/>
        </authorList>
    </citation>
    <scope>NUCLEOTIDE SEQUENCE [LARGE SCALE GENOMIC DNA]</scope>
    <source>
        <strain evidence="7 8">DSM 20190</strain>
    </source>
</reference>
<evidence type="ECO:0000256" key="3">
    <source>
        <dbReference type="ARBA" id="ARBA00022960"/>
    </source>
</evidence>
<dbReference type="Proteomes" id="UP000051296">
    <property type="component" value="Unassembled WGS sequence"/>
</dbReference>
<keyword evidence="3 5" id="KW-0133">Cell shape</keyword>
<evidence type="ECO:0000256" key="4">
    <source>
        <dbReference type="ARBA" id="ARBA00032089"/>
    </source>
</evidence>
<dbReference type="InterPro" id="IPR042175">
    <property type="entry name" value="Cell/Rod_MreC_2"/>
</dbReference>
<dbReference type="eggNOG" id="COG1792">
    <property type="taxonomic scope" value="Bacteria"/>
</dbReference>
<feature type="domain" description="Rod shape-determining protein MreC beta-barrel core" evidence="6">
    <location>
        <begin position="126"/>
        <end position="278"/>
    </location>
</feature>
<dbReference type="Gene3D" id="2.40.10.340">
    <property type="entry name" value="Rod shape-determining protein MreC, domain 1"/>
    <property type="match status" value="1"/>
</dbReference>
<protein>
    <recommendedName>
        <fullName evidence="2 5">Cell shape-determining protein MreC</fullName>
    </recommendedName>
    <alternativeName>
        <fullName evidence="4 5">Cell shape protein MreC</fullName>
    </alternativeName>
</protein>
<evidence type="ECO:0000256" key="2">
    <source>
        <dbReference type="ARBA" id="ARBA00013855"/>
    </source>
</evidence>
<dbReference type="OrthoDB" id="9792313at2"/>
<evidence type="ECO:0000256" key="1">
    <source>
        <dbReference type="ARBA" id="ARBA00009369"/>
    </source>
</evidence>
<keyword evidence="8" id="KW-1185">Reference proteome</keyword>
<evidence type="ECO:0000313" key="8">
    <source>
        <dbReference type="Proteomes" id="UP000051296"/>
    </source>
</evidence>
<dbReference type="GO" id="GO:0005886">
    <property type="term" value="C:plasma membrane"/>
    <property type="evidence" value="ECO:0007669"/>
    <property type="project" value="TreeGrafter"/>
</dbReference>
<dbReference type="STRING" id="1123500.GCA_000420365_00965"/>
<gene>
    <name evidence="7" type="ORF">IV68_GL001033</name>
</gene>
<evidence type="ECO:0000259" key="6">
    <source>
        <dbReference type="Pfam" id="PF04085"/>
    </source>
</evidence>
<dbReference type="InParanoid" id="A0A0R2FU28"/>
<accession>A0A0R2FU28</accession>
<evidence type="ECO:0000313" key="7">
    <source>
        <dbReference type="EMBL" id="KRN31776.1"/>
    </source>
</evidence>
<dbReference type="PATRIC" id="fig|1123500.6.peg.1037"/>
<proteinExistence type="inferred from homology"/>
<dbReference type="PANTHER" id="PTHR34138">
    <property type="entry name" value="CELL SHAPE-DETERMINING PROTEIN MREC"/>
    <property type="match status" value="1"/>
</dbReference>
<organism evidence="7 8">
    <name type="scientific">Weissella halotolerans DSM 20190</name>
    <dbReference type="NCBI Taxonomy" id="1123500"/>
    <lineage>
        <taxon>Bacteria</taxon>
        <taxon>Bacillati</taxon>
        <taxon>Bacillota</taxon>
        <taxon>Bacilli</taxon>
        <taxon>Lactobacillales</taxon>
        <taxon>Lactobacillaceae</taxon>
        <taxon>Weissella</taxon>
    </lineage>
</organism>
<dbReference type="InterPro" id="IPR042177">
    <property type="entry name" value="Cell/Rod_1"/>
</dbReference>
<dbReference type="GO" id="GO:0008360">
    <property type="term" value="P:regulation of cell shape"/>
    <property type="evidence" value="ECO:0007669"/>
    <property type="project" value="UniProtKB-KW"/>
</dbReference>
<comment type="function">
    <text evidence="5">Involved in formation and maintenance of cell shape.</text>
</comment>
<dbReference type="Gene3D" id="2.40.10.350">
    <property type="entry name" value="Rod shape-determining protein MreC, domain 2"/>
    <property type="match status" value="1"/>
</dbReference>
<dbReference type="PANTHER" id="PTHR34138:SF1">
    <property type="entry name" value="CELL SHAPE-DETERMINING PROTEIN MREC"/>
    <property type="match status" value="1"/>
</dbReference>
<sequence length="283" mass="30130">MKKLFTSRRLVVGVLILIITIGVITLSSRSRNTRQQPALPVRVVADVSGWVSQVVTAPVKAVTNGIQGTGKLLNTYQENERLNRKVDSLAATQVELQTVRAENKSLKKQLATSKTLTDYQKVNASVISRSPSNWQSELIINRGSNAGIRKNMSVMGPGGLIGRIAEVDTTSAKVELLSDNSQTANRFAIRVQAAGGKSVDGIITNFDQAQNMIVMGRITASTKVEPGDKVATSGLGGITPAGLYIGEVDHVSAGDAGLTKTIYIKPATDYNNISVVTVAIPET</sequence>
<dbReference type="FunCoup" id="A0A0R2FU28">
    <property type="interactions" value="217"/>
</dbReference>
<dbReference type="Pfam" id="PF04085">
    <property type="entry name" value="MreC"/>
    <property type="match status" value="1"/>
</dbReference>
<dbReference type="InterPro" id="IPR055342">
    <property type="entry name" value="MreC_beta-barrel_core"/>
</dbReference>
<name>A0A0R2FU28_9LACO</name>
<dbReference type="InterPro" id="IPR007221">
    <property type="entry name" value="MreC"/>
</dbReference>
<comment type="caution">
    <text evidence="7">The sequence shown here is derived from an EMBL/GenBank/DDBJ whole genome shotgun (WGS) entry which is preliminary data.</text>
</comment>
<dbReference type="NCBIfam" id="TIGR00219">
    <property type="entry name" value="mreC"/>
    <property type="match status" value="1"/>
</dbReference>
<dbReference type="AlphaFoldDB" id="A0A0R2FU28"/>
<dbReference type="RefSeq" id="WP_022791721.1">
    <property type="nucleotide sequence ID" value="NZ_ATUU01000003.1"/>
</dbReference>